<feature type="compositionally biased region" description="Low complexity" evidence="1">
    <location>
        <begin position="143"/>
        <end position="160"/>
    </location>
</feature>
<keyword evidence="3" id="KW-1185">Reference proteome</keyword>
<gene>
    <name evidence="2" type="ORF">FXF47_07725</name>
</gene>
<reference evidence="2" key="1">
    <citation type="submission" date="2019-08" db="EMBL/GenBank/DDBJ databases">
        <title>Genomic characterization of a novel candidate phylum (ARYD3) from a high temperature, high salinity tertiary oil reservoir in north central Oklahoma, USA.</title>
        <authorList>
            <person name="Youssef N.H."/>
            <person name="Yadav A."/>
            <person name="Elshahed M.S."/>
        </authorList>
    </citation>
    <scope>NUCLEOTIDE SEQUENCE [LARGE SCALE GENOMIC DNA]</scope>
    <source>
        <strain evidence="2">ARYD3</strain>
    </source>
</reference>
<name>A0A5D0MH25_9BACT</name>
<dbReference type="AlphaFoldDB" id="A0A5D0MH25"/>
<accession>A0A5D0MH25</accession>
<feature type="region of interest" description="Disordered" evidence="1">
    <location>
        <begin position="206"/>
        <end position="230"/>
    </location>
</feature>
<dbReference type="EMBL" id="VSIX01000088">
    <property type="protein sequence ID" value="TYB30730.1"/>
    <property type="molecule type" value="Genomic_DNA"/>
</dbReference>
<dbReference type="Proteomes" id="UP000324143">
    <property type="component" value="Unassembled WGS sequence"/>
</dbReference>
<feature type="region of interest" description="Disordered" evidence="1">
    <location>
        <begin position="139"/>
        <end position="160"/>
    </location>
</feature>
<protein>
    <submittedName>
        <fullName evidence="2">Uncharacterized protein</fullName>
    </submittedName>
</protein>
<proteinExistence type="predicted"/>
<evidence type="ECO:0000313" key="3">
    <source>
        <dbReference type="Proteomes" id="UP000324143"/>
    </source>
</evidence>
<evidence type="ECO:0000313" key="2">
    <source>
        <dbReference type="EMBL" id="TYB30730.1"/>
    </source>
</evidence>
<sequence>MSLIWWEKTVEYLFLKKYYDKLLKGVAPLDGSHEKAGDLIFSKGNTFLLIEFKRDFKSIKYEQGKYENYKKAKEELKDSSNHHIIIYGEEKDKKLLLKCQTYFNEKDININNKKELFGRAVKYNEFVSYLVKLLRHKEDHKNTTNQNNQKSNSSSTSSSTIERVIQKYKDVTIIGINNENIVPMTLQDFYKNSHVFQKKIEKEITKGSTGKDKNINKNNKKDKDISIDMD</sequence>
<comment type="caution">
    <text evidence="2">The sequence shown here is derived from an EMBL/GenBank/DDBJ whole genome shotgun (WGS) entry which is preliminary data.</text>
</comment>
<evidence type="ECO:0000256" key="1">
    <source>
        <dbReference type="SAM" id="MobiDB-lite"/>
    </source>
</evidence>
<organism evidence="2 3">
    <name type="scientific">Candidatus Mcinerneyibacterium aminivorans</name>
    <dbReference type="NCBI Taxonomy" id="2703815"/>
    <lineage>
        <taxon>Bacteria</taxon>
        <taxon>Candidatus Macinerneyibacteriota</taxon>
        <taxon>Candidatus Mcinerneyibacteria</taxon>
        <taxon>Candidatus Mcinerneyibacteriales</taxon>
        <taxon>Candidatus Mcinerneyibacteriaceae</taxon>
        <taxon>Candidatus Mcinerneyibacterium</taxon>
    </lineage>
</organism>